<proteinExistence type="predicted"/>
<organism evidence="1 2">
    <name type="scientific">Racocetra persica</name>
    <dbReference type="NCBI Taxonomy" id="160502"/>
    <lineage>
        <taxon>Eukaryota</taxon>
        <taxon>Fungi</taxon>
        <taxon>Fungi incertae sedis</taxon>
        <taxon>Mucoromycota</taxon>
        <taxon>Glomeromycotina</taxon>
        <taxon>Glomeromycetes</taxon>
        <taxon>Diversisporales</taxon>
        <taxon>Gigasporaceae</taxon>
        <taxon>Racocetra</taxon>
    </lineage>
</organism>
<accession>A0ACA9RJ44</accession>
<evidence type="ECO:0000313" key="1">
    <source>
        <dbReference type="EMBL" id="CAG8795574.1"/>
    </source>
</evidence>
<dbReference type="EMBL" id="CAJVQC010055633">
    <property type="protein sequence ID" value="CAG8795574.1"/>
    <property type="molecule type" value="Genomic_DNA"/>
</dbReference>
<protein>
    <submittedName>
        <fullName evidence="1">14235_t:CDS:1</fullName>
    </submittedName>
</protein>
<name>A0ACA9RJ44_9GLOM</name>
<feature type="non-terminal residue" evidence="1">
    <location>
        <position position="305"/>
    </location>
</feature>
<gene>
    <name evidence="1" type="ORF">RPERSI_LOCUS19985</name>
</gene>
<comment type="caution">
    <text evidence="1">The sequence shown here is derived from an EMBL/GenBank/DDBJ whole genome shotgun (WGS) entry which is preliminary data.</text>
</comment>
<dbReference type="Proteomes" id="UP000789920">
    <property type="component" value="Unassembled WGS sequence"/>
</dbReference>
<keyword evidence="2" id="KW-1185">Reference proteome</keyword>
<reference evidence="1" key="1">
    <citation type="submission" date="2021-06" db="EMBL/GenBank/DDBJ databases">
        <authorList>
            <person name="Kallberg Y."/>
            <person name="Tangrot J."/>
            <person name="Rosling A."/>
        </authorList>
    </citation>
    <scope>NUCLEOTIDE SEQUENCE</scope>
    <source>
        <strain evidence="1">MA461A</strain>
    </source>
</reference>
<evidence type="ECO:0000313" key="2">
    <source>
        <dbReference type="Proteomes" id="UP000789920"/>
    </source>
</evidence>
<sequence>MAIAIVYMAKEFNWNHTTQGLVSSSFYFGYFTTQIIGGALTDKFGGRIVLGIGAGEGATFPCIQSLITKWFPPEERSRAISIIFVSNFIGMAVAMPISNILGSSQLGWESIFWVFAIVGFIWSVIWHFYGKSAPRDYPGISKEELDWILESKSSSYSHDNFGHYQSGSREYITITEDDHGIQNENDTLLPKNQISSRSHYIDKIPWKLIFSRREVWAILLGQFFNSWGYYILLNWLPIFYYEYFRVDINLIGYYTALPYFLYIIMGFTVGYICDYAIHQLKFRVLTVRRSVNIIGTFGISTSLLL</sequence>